<dbReference type="Proteomes" id="UP000257109">
    <property type="component" value="Unassembled WGS sequence"/>
</dbReference>
<gene>
    <name evidence="2" type="ORF">CR513_12080</name>
</gene>
<dbReference type="PANTHER" id="PTHR19446">
    <property type="entry name" value="REVERSE TRANSCRIPTASES"/>
    <property type="match status" value="1"/>
</dbReference>
<keyword evidence="3" id="KW-1185">Reference proteome</keyword>
<feature type="region of interest" description="Disordered" evidence="1">
    <location>
        <begin position="179"/>
        <end position="216"/>
    </location>
</feature>
<dbReference type="OrthoDB" id="1706699at2759"/>
<comment type="caution">
    <text evidence="2">The sequence shown here is derived from an EMBL/GenBank/DDBJ whole genome shotgun (WGS) entry which is preliminary data.</text>
</comment>
<name>A0A371HNE6_MUCPR</name>
<dbReference type="EMBL" id="QJKJ01002123">
    <property type="protein sequence ID" value="RDY04232.1"/>
    <property type="molecule type" value="Genomic_DNA"/>
</dbReference>
<evidence type="ECO:0000256" key="1">
    <source>
        <dbReference type="SAM" id="MobiDB-lite"/>
    </source>
</evidence>
<feature type="compositionally biased region" description="Polar residues" evidence="1">
    <location>
        <begin position="179"/>
        <end position="189"/>
    </location>
</feature>
<organism evidence="2 3">
    <name type="scientific">Mucuna pruriens</name>
    <name type="common">Velvet bean</name>
    <name type="synonym">Dolichos pruriens</name>
    <dbReference type="NCBI Taxonomy" id="157652"/>
    <lineage>
        <taxon>Eukaryota</taxon>
        <taxon>Viridiplantae</taxon>
        <taxon>Streptophyta</taxon>
        <taxon>Embryophyta</taxon>
        <taxon>Tracheophyta</taxon>
        <taxon>Spermatophyta</taxon>
        <taxon>Magnoliopsida</taxon>
        <taxon>eudicotyledons</taxon>
        <taxon>Gunneridae</taxon>
        <taxon>Pentapetalae</taxon>
        <taxon>rosids</taxon>
        <taxon>fabids</taxon>
        <taxon>Fabales</taxon>
        <taxon>Fabaceae</taxon>
        <taxon>Papilionoideae</taxon>
        <taxon>50 kb inversion clade</taxon>
        <taxon>NPAAA clade</taxon>
        <taxon>indigoferoid/millettioid clade</taxon>
        <taxon>Phaseoleae</taxon>
        <taxon>Mucuna</taxon>
    </lineage>
</organism>
<sequence length="230" mass="26102">MVIRHRLREETGIAKNQFSFMPRESTTKVIYLLWELMERYRSKARDLHMILIDLEETYDQVPREVLWKTMERKGVYVAYIWTIQGMYDGITPSARILGGKTRDFPIGIGLHQGSALKSKEAINFKLELWRQTLETKGFAYVGVRQSICIVILARDMEYDLEVKMGEDVVIPQEFSPGSESLSRQIRQQGSEPASMSSSSLISPELPGDTSSSWLRSKGSESLGLCITDGG</sequence>
<feature type="compositionally biased region" description="Low complexity" evidence="1">
    <location>
        <begin position="190"/>
        <end position="206"/>
    </location>
</feature>
<protein>
    <recommendedName>
        <fullName evidence="4">Reverse transcriptase domain-containing protein</fullName>
    </recommendedName>
</protein>
<proteinExistence type="predicted"/>
<evidence type="ECO:0000313" key="2">
    <source>
        <dbReference type="EMBL" id="RDY04232.1"/>
    </source>
</evidence>
<evidence type="ECO:0000313" key="3">
    <source>
        <dbReference type="Proteomes" id="UP000257109"/>
    </source>
</evidence>
<accession>A0A371HNE6</accession>
<feature type="non-terminal residue" evidence="2">
    <location>
        <position position="1"/>
    </location>
</feature>
<evidence type="ECO:0008006" key="4">
    <source>
        <dbReference type="Google" id="ProtNLM"/>
    </source>
</evidence>
<dbReference type="AlphaFoldDB" id="A0A371HNE6"/>
<reference evidence="2" key="1">
    <citation type="submission" date="2018-05" db="EMBL/GenBank/DDBJ databases">
        <title>Draft genome of Mucuna pruriens seed.</title>
        <authorList>
            <person name="Nnadi N.E."/>
            <person name="Vos R."/>
            <person name="Hasami M.H."/>
            <person name="Devisetty U.K."/>
            <person name="Aguiy J.C."/>
        </authorList>
    </citation>
    <scope>NUCLEOTIDE SEQUENCE [LARGE SCALE GENOMIC DNA]</scope>
    <source>
        <strain evidence="2">JCA_2017</strain>
    </source>
</reference>